<dbReference type="InterPro" id="IPR004183">
    <property type="entry name" value="Xdiol_dOase_suB"/>
</dbReference>
<keyword evidence="8" id="KW-1185">Reference proteome</keyword>
<dbReference type="AlphaFoldDB" id="A0A1E4SX48"/>
<dbReference type="CDD" id="cd07363">
    <property type="entry name" value="45_DOPA_Dioxygenase"/>
    <property type="match status" value="1"/>
</dbReference>
<keyword evidence="5" id="KW-0560">Oxidoreductase</keyword>
<dbReference type="STRING" id="983967.A0A1E4SX48"/>
<dbReference type="Pfam" id="PF02900">
    <property type="entry name" value="LigB"/>
    <property type="match status" value="1"/>
</dbReference>
<organism evidence="7 8">
    <name type="scientific">[Candida] arabinofermentans NRRL YB-2248</name>
    <dbReference type="NCBI Taxonomy" id="983967"/>
    <lineage>
        <taxon>Eukaryota</taxon>
        <taxon>Fungi</taxon>
        <taxon>Dikarya</taxon>
        <taxon>Ascomycota</taxon>
        <taxon>Saccharomycotina</taxon>
        <taxon>Pichiomycetes</taxon>
        <taxon>Pichiales</taxon>
        <taxon>Pichiaceae</taxon>
        <taxon>Ogataea</taxon>
        <taxon>Ogataea/Candida clade</taxon>
    </lineage>
</organism>
<dbReference type="InterPro" id="IPR014436">
    <property type="entry name" value="Extradiol_dOase_DODA"/>
</dbReference>
<evidence type="ECO:0000256" key="5">
    <source>
        <dbReference type="ARBA" id="ARBA00023002"/>
    </source>
</evidence>
<dbReference type="GO" id="GO:0016702">
    <property type="term" value="F:oxidoreductase activity, acting on single donors with incorporation of molecular oxygen, incorporation of two atoms of oxygen"/>
    <property type="evidence" value="ECO:0007669"/>
    <property type="project" value="UniProtKB-ARBA"/>
</dbReference>
<dbReference type="GO" id="GO:0008198">
    <property type="term" value="F:ferrous iron binding"/>
    <property type="evidence" value="ECO:0007669"/>
    <property type="project" value="InterPro"/>
</dbReference>
<comment type="similarity">
    <text evidence="2">Belongs to the DODA-type extradiol aromatic ring-opening dioxygenase family.</text>
</comment>
<comment type="cofactor">
    <cofactor evidence="1">
        <name>Zn(2+)</name>
        <dbReference type="ChEBI" id="CHEBI:29105"/>
    </cofactor>
</comment>
<dbReference type="Proteomes" id="UP000094801">
    <property type="component" value="Unassembled WGS sequence"/>
</dbReference>
<reference evidence="8" key="1">
    <citation type="submission" date="2016-04" db="EMBL/GenBank/DDBJ databases">
        <title>Comparative genomics of biotechnologically important yeasts.</title>
        <authorList>
            <consortium name="DOE Joint Genome Institute"/>
            <person name="Riley R."/>
            <person name="Haridas S."/>
            <person name="Wolfe K.H."/>
            <person name="Lopes M.R."/>
            <person name="Hittinger C.T."/>
            <person name="Goker M."/>
            <person name="Salamov A."/>
            <person name="Wisecaver J."/>
            <person name="Long T.M."/>
            <person name="Aerts A.L."/>
            <person name="Barry K."/>
            <person name="Choi C."/>
            <person name="Clum A."/>
            <person name="Coughlan A.Y."/>
            <person name="Deshpande S."/>
            <person name="Douglass A.P."/>
            <person name="Hanson S.J."/>
            <person name="Klenk H.-P."/>
            <person name="Labutti K."/>
            <person name="Lapidus A."/>
            <person name="Lindquist E."/>
            <person name="Lipzen A."/>
            <person name="Meier-Kolthoff J.P."/>
            <person name="Ohm R.A."/>
            <person name="Otillar R.P."/>
            <person name="Pangilinan J."/>
            <person name="Peng Y."/>
            <person name="Rokas A."/>
            <person name="Rosa C.A."/>
            <person name="Scheuner C."/>
            <person name="Sibirny A.A."/>
            <person name="Slot J.C."/>
            <person name="Stielow J.B."/>
            <person name="Sun H."/>
            <person name="Kurtzman C.P."/>
            <person name="Blackwell M."/>
            <person name="Grigoriev I.V."/>
            <person name="Jeffries T.W."/>
        </authorList>
    </citation>
    <scope>NUCLEOTIDE SEQUENCE [LARGE SCALE GENOMIC DNA]</scope>
    <source>
        <strain evidence="8">NRRL YB-2248</strain>
    </source>
</reference>
<evidence type="ECO:0000256" key="2">
    <source>
        <dbReference type="ARBA" id="ARBA00007581"/>
    </source>
</evidence>
<protein>
    <recommendedName>
        <fullName evidence="6">Extradiol ring-cleavage dioxygenase class III enzyme subunit B domain-containing protein</fullName>
    </recommendedName>
</protein>
<proteinExistence type="inferred from homology"/>
<dbReference type="OrthoDB" id="7396853at2759"/>
<evidence type="ECO:0000256" key="1">
    <source>
        <dbReference type="ARBA" id="ARBA00001947"/>
    </source>
</evidence>
<gene>
    <name evidence="7" type="ORF">CANARDRAFT_29502</name>
</gene>
<accession>A0A1E4SX48</accession>
<dbReference type="EMBL" id="KV453859">
    <property type="protein sequence ID" value="ODV84054.1"/>
    <property type="molecule type" value="Genomic_DNA"/>
</dbReference>
<dbReference type="PANTHER" id="PTHR30096">
    <property type="entry name" value="4,5-DOPA DIOXYGENASE EXTRADIOL-LIKE PROTEIN"/>
    <property type="match status" value="1"/>
</dbReference>
<name>A0A1E4SX48_9ASCO</name>
<feature type="domain" description="Extradiol ring-cleavage dioxygenase class III enzyme subunit B" evidence="6">
    <location>
        <begin position="52"/>
        <end position="333"/>
    </location>
</feature>
<keyword evidence="3" id="KW-0479">Metal-binding</keyword>
<dbReference type="Gene3D" id="3.40.830.10">
    <property type="entry name" value="LigB-like"/>
    <property type="match status" value="1"/>
</dbReference>
<evidence type="ECO:0000313" key="8">
    <source>
        <dbReference type="Proteomes" id="UP000094801"/>
    </source>
</evidence>
<dbReference type="PANTHER" id="PTHR30096:SF0">
    <property type="entry name" value="4,5-DOPA DIOXYGENASE EXTRADIOL-LIKE PROTEIN"/>
    <property type="match status" value="1"/>
</dbReference>
<dbReference type="SUPFAM" id="SSF53213">
    <property type="entry name" value="LigB-like"/>
    <property type="match status" value="1"/>
</dbReference>
<sequence>MSIFTKVFYKSTTPYASKSLKKVMSTTTTSAILSSTTPEKEKEFKKTNSLPVYFFSHGGPTFADRGDPFGSDEGAWDKTKEIGDYIKNELKPDFMIVVSAHWQSNLDGLVEVSMPKQPNSDFYHSPAHKSKPILKENENDLIYDFYNFPDRHYRNQFHTKGDVVLANDIVNTLNEGGLKSKLTIRGIDHGVWVPLRVAFGDTTVEDTKKLDIDVPLIQVSLAKSDEIDIQYKLGQILNKYRGLNGLIICSGMSVHNLRDLGRPMPMGSESLPYVTPFNELLTKMLNTDGNVLDELKKLEVDPNLRKLYFMSHPTNEHFMPVAVGAGAALGDECKELYSGARLSLGWNIYRWGELPTDSNL</sequence>
<evidence type="ECO:0000259" key="6">
    <source>
        <dbReference type="Pfam" id="PF02900"/>
    </source>
</evidence>
<evidence type="ECO:0000313" key="7">
    <source>
        <dbReference type="EMBL" id="ODV84054.1"/>
    </source>
</evidence>
<keyword evidence="4" id="KW-0862">Zinc</keyword>
<evidence type="ECO:0000256" key="4">
    <source>
        <dbReference type="ARBA" id="ARBA00022833"/>
    </source>
</evidence>
<dbReference type="GO" id="GO:0008270">
    <property type="term" value="F:zinc ion binding"/>
    <property type="evidence" value="ECO:0007669"/>
    <property type="project" value="InterPro"/>
</dbReference>
<evidence type="ECO:0000256" key="3">
    <source>
        <dbReference type="ARBA" id="ARBA00022723"/>
    </source>
</evidence>